<accession>A0A975HJZ8</accession>
<evidence type="ECO:0000313" key="2">
    <source>
        <dbReference type="EMBL" id="QTH70511.1"/>
    </source>
</evidence>
<keyword evidence="1" id="KW-0732">Signal</keyword>
<dbReference type="Gene3D" id="2.120.10.30">
    <property type="entry name" value="TolB, C-terminal domain"/>
    <property type="match status" value="1"/>
</dbReference>
<sequence>MRTNQPLRTRKSPLMAILASLFFGSVSAQASSTPWFDEETQTERIVLPEGYKYPNGITHSPKGRVFVGSVVSGDILEIKPNKKVRVAIPASEQVFAGTSLRFDEVTNMLWVASPDFLGVTDSDGNVTRRAHRVAAIDVKKRKVLRIWTMPDQGFCNDIALDGHGGVFISDSIADLVHHIDSPTSELEPYATSSLFSPGELGPAGIVQLANSDLIVGLYSAGELLRVSGNDRSVSRIPLQRSLENPDGIYAISDNKILVLEGGANSGNGKLNLIDFNGDAPYAVHTLVEHIESPLNLTVVDDKVYITESRIRHLLIKDTGLPVPEAFFIREIDLSSNPFYEID</sequence>
<dbReference type="PANTHER" id="PTHR40274:SF4">
    <property type="entry name" value="BLL1406 PROTEIN"/>
    <property type="match status" value="1"/>
</dbReference>
<dbReference type="PANTHER" id="PTHR40274">
    <property type="entry name" value="VIRGINIAMYCIN B LYASE"/>
    <property type="match status" value="1"/>
</dbReference>
<feature type="chain" id="PRO_5036695623" evidence="1">
    <location>
        <begin position="31"/>
        <end position="342"/>
    </location>
</feature>
<organism evidence="2 3">
    <name type="scientific">Pseudoalteromonas xiamenensis</name>
    <dbReference type="NCBI Taxonomy" id="882626"/>
    <lineage>
        <taxon>Bacteria</taxon>
        <taxon>Pseudomonadati</taxon>
        <taxon>Pseudomonadota</taxon>
        <taxon>Gammaproteobacteria</taxon>
        <taxon>Alteromonadales</taxon>
        <taxon>Pseudoalteromonadaceae</taxon>
        <taxon>Pseudoalteromonas</taxon>
    </lineage>
</organism>
<dbReference type="InterPro" id="IPR051344">
    <property type="entry name" value="Vgb"/>
</dbReference>
<dbReference type="Proteomes" id="UP000664904">
    <property type="component" value="Chromosome"/>
</dbReference>
<protein>
    <submittedName>
        <fullName evidence="2">Uncharacterized protein</fullName>
    </submittedName>
</protein>
<dbReference type="KEGG" id="pxi:J5O05_11080"/>
<feature type="signal peptide" evidence="1">
    <location>
        <begin position="1"/>
        <end position="30"/>
    </location>
</feature>
<name>A0A975HJZ8_9GAMM</name>
<dbReference type="RefSeq" id="WP_208842101.1">
    <property type="nucleotide sequence ID" value="NZ_CP072133.1"/>
</dbReference>
<evidence type="ECO:0000256" key="1">
    <source>
        <dbReference type="SAM" id="SignalP"/>
    </source>
</evidence>
<proteinExistence type="predicted"/>
<dbReference type="InterPro" id="IPR011042">
    <property type="entry name" value="6-blade_b-propeller_TolB-like"/>
</dbReference>
<keyword evidence="3" id="KW-1185">Reference proteome</keyword>
<dbReference type="AlphaFoldDB" id="A0A975HJZ8"/>
<reference evidence="2" key="1">
    <citation type="submission" date="2021-03" db="EMBL/GenBank/DDBJ databases">
        <title>Complete Genome of Pseudoalteromonas xiamenensis STKMTI.2, a new potential marine bacterium producing anti-Vibrio compounds.</title>
        <authorList>
            <person name="Handayani D.P."/>
            <person name="Isnansetyo A."/>
            <person name="Istiqomah I."/>
            <person name="Jumina J."/>
        </authorList>
    </citation>
    <scope>NUCLEOTIDE SEQUENCE</scope>
    <source>
        <strain evidence="2">STKMTI.2</strain>
    </source>
</reference>
<gene>
    <name evidence="2" type="ORF">J5O05_11080</name>
</gene>
<evidence type="ECO:0000313" key="3">
    <source>
        <dbReference type="Proteomes" id="UP000664904"/>
    </source>
</evidence>
<dbReference type="SUPFAM" id="SSF63829">
    <property type="entry name" value="Calcium-dependent phosphotriesterase"/>
    <property type="match status" value="1"/>
</dbReference>
<dbReference type="EMBL" id="CP072133">
    <property type="protein sequence ID" value="QTH70511.1"/>
    <property type="molecule type" value="Genomic_DNA"/>
</dbReference>